<dbReference type="PANTHER" id="PTHR43163">
    <property type="entry name" value="DIPEPTIDE TRANSPORT SYSTEM PERMEASE PROTEIN DPPB-RELATED"/>
    <property type="match status" value="1"/>
</dbReference>
<dbReference type="PROSITE" id="PS50928">
    <property type="entry name" value="ABC_TM1"/>
    <property type="match status" value="1"/>
</dbReference>
<dbReference type="RefSeq" id="WP_033498238.1">
    <property type="nucleotide sequence ID" value="NZ_JGZI01000009.1"/>
</dbReference>
<evidence type="ECO:0000256" key="7">
    <source>
        <dbReference type="RuleBase" id="RU363032"/>
    </source>
</evidence>
<accession>A0A087CGF1</accession>
<dbReference type="EMBL" id="JGZI01000009">
    <property type="protein sequence ID" value="KFI82351.1"/>
    <property type="molecule type" value="Genomic_DNA"/>
</dbReference>
<dbReference type="PANTHER" id="PTHR43163:SF6">
    <property type="entry name" value="DIPEPTIDE TRANSPORT SYSTEM PERMEASE PROTEIN DPPB-RELATED"/>
    <property type="match status" value="1"/>
</dbReference>
<dbReference type="Pfam" id="PF00528">
    <property type="entry name" value="BPD_transp_1"/>
    <property type="match status" value="1"/>
</dbReference>
<dbReference type="CDD" id="cd06261">
    <property type="entry name" value="TM_PBP2"/>
    <property type="match status" value="1"/>
</dbReference>
<dbReference type="Gene3D" id="1.10.3720.10">
    <property type="entry name" value="MetI-like"/>
    <property type="match status" value="1"/>
</dbReference>
<feature type="transmembrane region" description="Helical" evidence="7">
    <location>
        <begin position="289"/>
        <end position="306"/>
    </location>
</feature>
<comment type="caution">
    <text evidence="9">The sequence shown here is derived from an EMBL/GenBank/DDBJ whole genome shotgun (WGS) entry which is preliminary data.</text>
</comment>
<keyword evidence="3" id="KW-1003">Cell membrane</keyword>
<feature type="transmembrane region" description="Helical" evidence="7">
    <location>
        <begin position="184"/>
        <end position="203"/>
    </location>
</feature>
<evidence type="ECO:0000256" key="1">
    <source>
        <dbReference type="ARBA" id="ARBA00004651"/>
    </source>
</evidence>
<dbReference type="eggNOG" id="COG0601">
    <property type="taxonomic scope" value="Bacteria"/>
</dbReference>
<dbReference type="AlphaFoldDB" id="A0A087CGF1"/>
<dbReference type="InterPro" id="IPR000515">
    <property type="entry name" value="MetI-like"/>
</dbReference>
<sequence length="323" mass="34126">MLAVVRRLLLFVAALFGMSLLVFAALRILPGDVASVMAGVNATPQRVEALREQLGLNRSIAEQYGSWLGGVLRGDFGTSLLTGRSISAQIGVRSQVTFPLIALGMLIALLIGIPAGCAGALATSRPARQSFRAISIIGGSIPALWGGLLLILLFGRGVGLIGILPSQGFPQQGWQNPLQAVMSLLLPAMTVGIIVAAGIMRYTRSALNEVMGSSFIDMGMACGMTRRQATLRIGLRIIAPQLVSVIGLTLAEMITGVVVVENLFALQGLGSMLITDVGNRDLLTVQSELFLLSAFFLTIGLVVDMLHQLIDPRLRAVKGGIQQ</sequence>
<dbReference type="Pfam" id="PF19300">
    <property type="entry name" value="BPD_transp_1_N"/>
    <property type="match status" value="1"/>
</dbReference>
<organism evidence="9 10">
    <name type="scientific">Bifidobacterium psychraerophilum</name>
    <dbReference type="NCBI Taxonomy" id="218140"/>
    <lineage>
        <taxon>Bacteria</taxon>
        <taxon>Bacillati</taxon>
        <taxon>Actinomycetota</taxon>
        <taxon>Actinomycetes</taxon>
        <taxon>Bifidobacteriales</taxon>
        <taxon>Bifidobacteriaceae</taxon>
        <taxon>Bifidobacterium</taxon>
    </lineage>
</organism>
<feature type="transmembrane region" description="Helical" evidence="7">
    <location>
        <begin position="143"/>
        <end position="164"/>
    </location>
</feature>
<keyword evidence="6 7" id="KW-0472">Membrane</keyword>
<protein>
    <submittedName>
        <fullName evidence="9">ABC transporter, permease protein</fullName>
    </submittedName>
</protein>
<evidence type="ECO:0000259" key="8">
    <source>
        <dbReference type="PROSITE" id="PS50928"/>
    </source>
</evidence>
<evidence type="ECO:0000256" key="2">
    <source>
        <dbReference type="ARBA" id="ARBA00022448"/>
    </source>
</evidence>
<feature type="domain" description="ABC transmembrane type-1" evidence="8">
    <location>
        <begin position="94"/>
        <end position="307"/>
    </location>
</feature>
<comment type="subcellular location">
    <subcellularLocation>
        <location evidence="1 7">Cell membrane</location>
        <topology evidence="1 7">Multi-pass membrane protein</topology>
    </subcellularLocation>
</comment>
<evidence type="ECO:0000313" key="10">
    <source>
        <dbReference type="Proteomes" id="UP000029050"/>
    </source>
</evidence>
<dbReference type="Proteomes" id="UP000029050">
    <property type="component" value="Unassembled WGS sequence"/>
</dbReference>
<evidence type="ECO:0000256" key="4">
    <source>
        <dbReference type="ARBA" id="ARBA00022692"/>
    </source>
</evidence>
<evidence type="ECO:0000256" key="5">
    <source>
        <dbReference type="ARBA" id="ARBA00022989"/>
    </source>
</evidence>
<dbReference type="SUPFAM" id="SSF161098">
    <property type="entry name" value="MetI-like"/>
    <property type="match status" value="1"/>
</dbReference>
<dbReference type="GO" id="GO:0071916">
    <property type="term" value="F:dipeptide transmembrane transporter activity"/>
    <property type="evidence" value="ECO:0007669"/>
    <property type="project" value="TreeGrafter"/>
</dbReference>
<keyword evidence="4 7" id="KW-0812">Transmembrane</keyword>
<name>A0A087CGF1_9BIFI</name>
<dbReference type="GO" id="GO:0005886">
    <property type="term" value="C:plasma membrane"/>
    <property type="evidence" value="ECO:0007669"/>
    <property type="project" value="UniProtKB-SubCell"/>
</dbReference>
<keyword evidence="2 7" id="KW-0813">Transport</keyword>
<feature type="transmembrane region" description="Helical" evidence="7">
    <location>
        <begin position="100"/>
        <end position="122"/>
    </location>
</feature>
<dbReference type="OrthoDB" id="9778910at2"/>
<dbReference type="STRING" id="218140.BPSY_1202"/>
<feature type="transmembrane region" description="Helical" evidence="7">
    <location>
        <begin position="242"/>
        <end position="269"/>
    </location>
</feature>
<gene>
    <name evidence="9" type="ORF">BPSY_1202</name>
</gene>
<comment type="similarity">
    <text evidence="7">Belongs to the binding-protein-dependent transport system permease family.</text>
</comment>
<evidence type="ECO:0000313" key="9">
    <source>
        <dbReference type="EMBL" id="KFI82351.1"/>
    </source>
</evidence>
<evidence type="ECO:0000256" key="3">
    <source>
        <dbReference type="ARBA" id="ARBA00022475"/>
    </source>
</evidence>
<dbReference type="InterPro" id="IPR045621">
    <property type="entry name" value="BPD_transp_1_N"/>
</dbReference>
<keyword evidence="10" id="KW-1185">Reference proteome</keyword>
<dbReference type="InterPro" id="IPR035906">
    <property type="entry name" value="MetI-like_sf"/>
</dbReference>
<reference evidence="9 10" key="1">
    <citation type="submission" date="2014-03" db="EMBL/GenBank/DDBJ databases">
        <title>Genomics of Bifidobacteria.</title>
        <authorList>
            <person name="Ventura M."/>
            <person name="Milani C."/>
            <person name="Lugli G.A."/>
        </authorList>
    </citation>
    <scope>NUCLEOTIDE SEQUENCE [LARGE SCALE GENOMIC DNA]</scope>
    <source>
        <strain evidence="9 10">LMG 21775</strain>
    </source>
</reference>
<proteinExistence type="inferred from homology"/>
<evidence type="ECO:0000256" key="6">
    <source>
        <dbReference type="ARBA" id="ARBA00023136"/>
    </source>
</evidence>
<dbReference type="GeneID" id="98300409"/>
<keyword evidence="5 7" id="KW-1133">Transmembrane helix</keyword>